<protein>
    <recommendedName>
        <fullName evidence="3">Sulfotransferase family protein</fullName>
    </recommendedName>
</protein>
<dbReference type="InterPro" id="IPR027417">
    <property type="entry name" value="P-loop_NTPase"/>
</dbReference>
<evidence type="ECO:0000313" key="1">
    <source>
        <dbReference type="EMBL" id="PCG15094.1"/>
    </source>
</evidence>
<reference evidence="1 2" key="1">
    <citation type="submission" date="2017-09" db="EMBL/GenBank/DDBJ databases">
        <title>Sphingomonas adhaesiva DSM 7418, whole genome shotgun sequence.</title>
        <authorList>
            <person name="Feng G."/>
            <person name="Zhu H."/>
        </authorList>
    </citation>
    <scope>NUCLEOTIDE SEQUENCE [LARGE SCALE GENOMIC DNA]</scope>
    <source>
        <strain evidence="1 2">DSM 7418</strain>
    </source>
</reference>
<gene>
    <name evidence="1" type="ORF">COA07_05965</name>
</gene>
<dbReference type="Proteomes" id="UP000218323">
    <property type="component" value="Unassembled WGS sequence"/>
</dbReference>
<sequence length="323" mass="35091">MSMTLADLIASPDHYLQRFEGRDAVFVPMDRGAYHRSIFLDARIDPAAPRDMRVPAAMLLPAAPRALPSAWIFHVAHCGSTLLARALDALDGALVLREPQALRQMALDPDDAGLQLVLGMATRRYRADAPTLVKANVPVNFLLPRMWPVLGAARAILLHLPLRDYLLAILRSDQHRDWLRRVTTQLAPHLGVLEGRSDAHRAAILWNAQMRAFADALAARPDDLRSLDAETFFADPAPVLIAAATHLRLPLDQAAIAQIVAGPLFATYSKNPTVAFDNDARLARRTELEHALAAELAEAQDVAGAHGDDAAVRTVIGAALDVG</sequence>
<name>A0A2A4IAR0_9SPHN</name>
<organism evidence="1 2">
    <name type="scientific">Sphingomonas adhaesiva</name>
    <dbReference type="NCBI Taxonomy" id="28212"/>
    <lineage>
        <taxon>Bacteria</taxon>
        <taxon>Pseudomonadati</taxon>
        <taxon>Pseudomonadota</taxon>
        <taxon>Alphaproteobacteria</taxon>
        <taxon>Sphingomonadales</taxon>
        <taxon>Sphingomonadaceae</taxon>
        <taxon>Sphingomonas</taxon>
    </lineage>
</organism>
<proteinExistence type="predicted"/>
<dbReference type="AlphaFoldDB" id="A0A2A4IAR0"/>
<dbReference type="SUPFAM" id="SSF52540">
    <property type="entry name" value="P-loop containing nucleoside triphosphate hydrolases"/>
    <property type="match status" value="1"/>
</dbReference>
<dbReference type="EMBL" id="NWVC01000002">
    <property type="protein sequence ID" value="PCG15094.1"/>
    <property type="molecule type" value="Genomic_DNA"/>
</dbReference>
<evidence type="ECO:0000313" key="2">
    <source>
        <dbReference type="Proteomes" id="UP000218323"/>
    </source>
</evidence>
<dbReference type="Gene3D" id="3.40.50.300">
    <property type="entry name" value="P-loop containing nucleotide triphosphate hydrolases"/>
    <property type="match status" value="1"/>
</dbReference>
<evidence type="ECO:0008006" key="3">
    <source>
        <dbReference type="Google" id="ProtNLM"/>
    </source>
</evidence>
<accession>A0A2A4IAR0</accession>
<comment type="caution">
    <text evidence="1">The sequence shown here is derived from an EMBL/GenBank/DDBJ whole genome shotgun (WGS) entry which is preliminary data.</text>
</comment>
<dbReference type="RefSeq" id="WP_066708010.1">
    <property type="nucleotide sequence ID" value="NZ_JBHIWA010000001.1"/>
</dbReference>
<keyword evidence="2" id="KW-1185">Reference proteome</keyword>